<protein>
    <recommendedName>
        <fullName evidence="3">MAM domain-containing protein</fullName>
    </recommendedName>
</protein>
<reference evidence="2" key="1">
    <citation type="submission" date="2015-02" db="EMBL/GenBank/DDBJ databases">
        <title>Genome sequencing for Strongylocentrotus purpuratus.</title>
        <authorList>
            <person name="Murali S."/>
            <person name="Liu Y."/>
            <person name="Vee V."/>
            <person name="English A."/>
            <person name="Wang M."/>
            <person name="Skinner E."/>
            <person name="Han Y."/>
            <person name="Muzny D.M."/>
            <person name="Worley K.C."/>
            <person name="Gibbs R.A."/>
        </authorList>
    </citation>
    <scope>NUCLEOTIDE SEQUENCE</scope>
</reference>
<dbReference type="SUPFAM" id="SSF49899">
    <property type="entry name" value="Concanavalin A-like lectins/glucanases"/>
    <property type="match status" value="1"/>
</dbReference>
<proteinExistence type="predicted"/>
<dbReference type="Proteomes" id="UP000007110">
    <property type="component" value="Unassembled WGS sequence"/>
</dbReference>
<evidence type="ECO:0000313" key="2">
    <source>
        <dbReference type="Proteomes" id="UP000007110"/>
    </source>
</evidence>
<reference evidence="1" key="2">
    <citation type="submission" date="2021-01" db="UniProtKB">
        <authorList>
            <consortium name="EnsemblMetazoa"/>
        </authorList>
    </citation>
    <scope>IDENTIFICATION</scope>
</reference>
<dbReference type="EnsemblMetazoa" id="XM_030988912">
    <property type="protein sequence ID" value="XP_030844772"/>
    <property type="gene ID" value="LOC105441914"/>
</dbReference>
<sequence length="227" mass="25106">MCSAVQQRSVHCMSVVIHHFECPKRVIMELYKRITIFAIIYTGVCLAVGPDWSCDFEEDNCGIIDEEGSWTIYNGALKANVSTSSSGDMFIFSIPHTFTLPRGNVSFVYVFGGSDSSMSVKVCREASEHAFTTDGMGSSTTVTEVVPYSCASKMDVEITFIVRRGSVPPLIIVDSIQIYETPYVDPLVTKQPSTESTSTNFLFKAHTPTSYTGNSTTSLECKCHFRY</sequence>
<dbReference type="InterPro" id="IPR013320">
    <property type="entry name" value="ConA-like_dom_sf"/>
</dbReference>
<dbReference type="AlphaFoldDB" id="A0A7M7P1I6"/>
<name>A0A7M7P1I6_STRPU</name>
<keyword evidence="2" id="KW-1185">Reference proteome</keyword>
<accession>A0A7M7P1I6</accession>
<dbReference type="RefSeq" id="XP_030844772.1">
    <property type="nucleotide sequence ID" value="XM_030988912.1"/>
</dbReference>
<dbReference type="InParanoid" id="A0A7M7P1I6"/>
<dbReference type="GeneID" id="105441914"/>
<evidence type="ECO:0008006" key="3">
    <source>
        <dbReference type="Google" id="ProtNLM"/>
    </source>
</evidence>
<evidence type="ECO:0000313" key="1">
    <source>
        <dbReference type="EnsemblMetazoa" id="XP_030844772"/>
    </source>
</evidence>
<organism evidence="1 2">
    <name type="scientific">Strongylocentrotus purpuratus</name>
    <name type="common">Purple sea urchin</name>
    <dbReference type="NCBI Taxonomy" id="7668"/>
    <lineage>
        <taxon>Eukaryota</taxon>
        <taxon>Metazoa</taxon>
        <taxon>Echinodermata</taxon>
        <taxon>Eleutherozoa</taxon>
        <taxon>Echinozoa</taxon>
        <taxon>Echinoidea</taxon>
        <taxon>Euechinoidea</taxon>
        <taxon>Echinacea</taxon>
        <taxon>Camarodonta</taxon>
        <taxon>Echinidea</taxon>
        <taxon>Strongylocentrotidae</taxon>
        <taxon>Strongylocentrotus</taxon>
    </lineage>
</organism>
<dbReference type="KEGG" id="spu:105441914"/>